<dbReference type="GO" id="GO:0005634">
    <property type="term" value="C:nucleus"/>
    <property type="evidence" value="ECO:0007669"/>
    <property type="project" value="TreeGrafter"/>
</dbReference>
<evidence type="ECO:0000256" key="1">
    <source>
        <dbReference type="ARBA" id="ARBA00023015"/>
    </source>
</evidence>
<dbReference type="Pfam" id="PF00172">
    <property type="entry name" value="Zn_clus"/>
    <property type="match status" value="1"/>
</dbReference>
<evidence type="ECO:0000313" key="8">
    <source>
        <dbReference type="Proteomes" id="UP001362999"/>
    </source>
</evidence>
<dbReference type="PANTHER" id="PTHR47424">
    <property type="entry name" value="REGULATORY PROTEIN GAL4"/>
    <property type="match status" value="1"/>
</dbReference>
<dbReference type="SUPFAM" id="SSF57701">
    <property type="entry name" value="Zn2/Cys6 DNA-binding domain"/>
    <property type="match status" value="1"/>
</dbReference>
<evidence type="ECO:0000256" key="5">
    <source>
        <dbReference type="SAM" id="MobiDB-lite"/>
    </source>
</evidence>
<dbReference type="PROSITE" id="PS00463">
    <property type="entry name" value="ZN2_CY6_FUNGAL_1"/>
    <property type="match status" value="1"/>
</dbReference>
<sequence>MAYRDMNYHYRRQFPAWPSPFDPSHPLDGPPATPRITLAGSLDPTTGIFYRTPEHPRLRTAQACEKCRSRKAKCSGDHPSCARCVSRGLVCEYAKEGRLRGNDKAKVRATSTASNGSHSSQSPQNSPPSLAAYPTADAKKSGGSRYTALSPRGDVKSEPLSTCLPLSLQSSSSNGRSYNRFGQLSVDTDLHSLGVTEDGMISSDGKRLPRACSTQPTSMVASPTYSYPDSGYSDSYASQYTRRSTQEYDQDAVGWYTGEERQSVDYSATRRTFSSGRAYMDHASSSSYVLGGGSECQGQRSDIASFHFEPRRQSNARSLHGSGSTGSVESGSTPASAVSGSFPLFSAQWSASPHIHSPTPQTHLAHSAPYASHEQNMLALSADGRSQSAFPHPPRVSTAYPERNQSRHHQYQATSITGPYDMTGRFQPP</sequence>
<keyword evidence="8" id="KW-1185">Reference proteome</keyword>
<dbReference type="InterPro" id="IPR001138">
    <property type="entry name" value="Zn2Cys6_DnaBD"/>
</dbReference>
<dbReference type="Gene3D" id="4.10.240.10">
    <property type="entry name" value="Zn(2)-C6 fungal-type DNA-binding domain"/>
    <property type="match status" value="1"/>
</dbReference>
<dbReference type="AlphaFoldDB" id="A0AAW0DGW4"/>
<dbReference type="PRINTS" id="PR00755">
    <property type="entry name" value="AFLATOXINBRP"/>
</dbReference>
<dbReference type="SMART" id="SM00066">
    <property type="entry name" value="GAL4"/>
    <property type="match status" value="1"/>
</dbReference>
<keyword evidence="3" id="KW-0804">Transcription</keyword>
<keyword evidence="4" id="KW-0539">Nucleus</keyword>
<name>A0AAW0DGW4_9AGAR</name>
<feature type="compositionally biased region" description="Low complexity" evidence="5">
    <location>
        <begin position="321"/>
        <end position="333"/>
    </location>
</feature>
<evidence type="ECO:0000313" key="7">
    <source>
        <dbReference type="EMBL" id="KAK7050328.1"/>
    </source>
</evidence>
<dbReference type="GO" id="GO:0000981">
    <property type="term" value="F:DNA-binding transcription factor activity, RNA polymerase II-specific"/>
    <property type="evidence" value="ECO:0007669"/>
    <property type="project" value="InterPro"/>
</dbReference>
<dbReference type="PANTHER" id="PTHR47424:SF3">
    <property type="entry name" value="REGULATORY PROTEIN GAL4"/>
    <property type="match status" value="1"/>
</dbReference>
<feature type="region of interest" description="Disordered" evidence="5">
    <location>
        <begin position="385"/>
        <end position="429"/>
    </location>
</feature>
<dbReference type="InterPro" id="IPR051127">
    <property type="entry name" value="Fungal_SecMet_Regulators"/>
</dbReference>
<dbReference type="InterPro" id="IPR036864">
    <property type="entry name" value="Zn2-C6_fun-type_DNA-bd_sf"/>
</dbReference>
<feature type="compositionally biased region" description="Low complexity" evidence="5">
    <location>
        <begin position="160"/>
        <end position="176"/>
    </location>
</feature>
<feature type="domain" description="Zn(2)-C6 fungal-type" evidence="6">
    <location>
        <begin position="63"/>
        <end position="93"/>
    </location>
</feature>
<dbReference type="EMBL" id="JAWWNJ010000008">
    <property type="protein sequence ID" value="KAK7050328.1"/>
    <property type="molecule type" value="Genomic_DNA"/>
</dbReference>
<dbReference type="CDD" id="cd00067">
    <property type="entry name" value="GAL4"/>
    <property type="match status" value="1"/>
</dbReference>
<organism evidence="7 8">
    <name type="scientific">Favolaschia claudopus</name>
    <dbReference type="NCBI Taxonomy" id="2862362"/>
    <lineage>
        <taxon>Eukaryota</taxon>
        <taxon>Fungi</taxon>
        <taxon>Dikarya</taxon>
        <taxon>Basidiomycota</taxon>
        <taxon>Agaricomycotina</taxon>
        <taxon>Agaricomycetes</taxon>
        <taxon>Agaricomycetidae</taxon>
        <taxon>Agaricales</taxon>
        <taxon>Marasmiineae</taxon>
        <taxon>Mycenaceae</taxon>
        <taxon>Favolaschia</taxon>
    </lineage>
</organism>
<evidence type="ECO:0000259" key="6">
    <source>
        <dbReference type="PROSITE" id="PS50048"/>
    </source>
</evidence>
<comment type="caution">
    <text evidence="7">The sequence shown here is derived from an EMBL/GenBank/DDBJ whole genome shotgun (WGS) entry which is preliminary data.</text>
</comment>
<feature type="region of interest" description="Disordered" evidence="5">
    <location>
        <begin position="312"/>
        <end position="337"/>
    </location>
</feature>
<evidence type="ECO:0000256" key="4">
    <source>
        <dbReference type="ARBA" id="ARBA00023242"/>
    </source>
</evidence>
<gene>
    <name evidence="7" type="ORF">R3P38DRAFT_3173545</name>
</gene>
<keyword evidence="2" id="KW-0238">DNA-binding</keyword>
<dbReference type="Proteomes" id="UP001362999">
    <property type="component" value="Unassembled WGS sequence"/>
</dbReference>
<feature type="compositionally biased region" description="Low complexity" evidence="5">
    <location>
        <begin position="114"/>
        <end position="129"/>
    </location>
</feature>
<dbReference type="GO" id="GO:0008270">
    <property type="term" value="F:zinc ion binding"/>
    <property type="evidence" value="ECO:0007669"/>
    <property type="project" value="InterPro"/>
</dbReference>
<keyword evidence="1" id="KW-0805">Transcription regulation</keyword>
<dbReference type="GO" id="GO:0000435">
    <property type="term" value="P:positive regulation of transcription from RNA polymerase II promoter by galactose"/>
    <property type="evidence" value="ECO:0007669"/>
    <property type="project" value="TreeGrafter"/>
</dbReference>
<dbReference type="GO" id="GO:0000978">
    <property type="term" value="F:RNA polymerase II cis-regulatory region sequence-specific DNA binding"/>
    <property type="evidence" value="ECO:0007669"/>
    <property type="project" value="TreeGrafter"/>
</dbReference>
<accession>A0AAW0DGW4</accession>
<evidence type="ECO:0000256" key="3">
    <source>
        <dbReference type="ARBA" id="ARBA00023163"/>
    </source>
</evidence>
<reference evidence="7 8" key="1">
    <citation type="journal article" date="2024" name="J Genomics">
        <title>Draft genome sequencing and assembly of Favolaschia claudopus CIRM-BRFM 2984 isolated from oak limbs.</title>
        <authorList>
            <person name="Navarro D."/>
            <person name="Drula E."/>
            <person name="Chaduli D."/>
            <person name="Cazenave R."/>
            <person name="Ahrendt S."/>
            <person name="Wang J."/>
            <person name="Lipzen A."/>
            <person name="Daum C."/>
            <person name="Barry K."/>
            <person name="Grigoriev I.V."/>
            <person name="Favel A."/>
            <person name="Rosso M.N."/>
            <person name="Martin F."/>
        </authorList>
    </citation>
    <scope>NUCLEOTIDE SEQUENCE [LARGE SCALE GENOMIC DNA]</scope>
    <source>
        <strain evidence="7 8">CIRM-BRFM 2984</strain>
    </source>
</reference>
<evidence type="ECO:0000256" key="2">
    <source>
        <dbReference type="ARBA" id="ARBA00023125"/>
    </source>
</evidence>
<feature type="compositionally biased region" description="Polar residues" evidence="5">
    <location>
        <begin position="212"/>
        <end position="221"/>
    </location>
</feature>
<feature type="region of interest" description="Disordered" evidence="5">
    <location>
        <begin position="101"/>
        <end position="176"/>
    </location>
</feature>
<dbReference type="PROSITE" id="PS50048">
    <property type="entry name" value="ZN2_CY6_FUNGAL_2"/>
    <property type="match status" value="1"/>
</dbReference>
<proteinExistence type="predicted"/>
<feature type="region of interest" description="Disordered" evidence="5">
    <location>
        <begin position="197"/>
        <end position="226"/>
    </location>
</feature>
<protein>
    <recommendedName>
        <fullName evidence="6">Zn(2)-C6 fungal-type domain-containing protein</fullName>
    </recommendedName>
</protein>